<reference evidence="3 4" key="1">
    <citation type="submission" date="2019-06" db="EMBL/GenBank/DDBJ databases">
        <title>Sequencing the genomes of 1000 actinobacteria strains.</title>
        <authorList>
            <person name="Klenk H.-P."/>
        </authorList>
    </citation>
    <scope>NUCLEOTIDE SEQUENCE [LARGE SCALE GENOMIC DNA]</scope>
    <source>
        <strain evidence="3 4">DSM 102200</strain>
    </source>
</reference>
<dbReference type="SUPFAM" id="SSF81606">
    <property type="entry name" value="PP2C-like"/>
    <property type="match status" value="1"/>
</dbReference>
<dbReference type="PANTHER" id="PTHR43156:SF2">
    <property type="entry name" value="STAGE II SPORULATION PROTEIN E"/>
    <property type="match status" value="1"/>
</dbReference>
<feature type="domain" description="PPM-type phosphatase" evidence="2">
    <location>
        <begin position="175"/>
        <end position="399"/>
    </location>
</feature>
<accession>A0A543CJ45</accession>
<dbReference type="SMART" id="SM00331">
    <property type="entry name" value="PP2C_SIG"/>
    <property type="match status" value="1"/>
</dbReference>
<gene>
    <name evidence="3" type="ORF">FB559_2693</name>
</gene>
<sequence length="410" mass="44486">MLADLLQRSHLMAPADLADYLTEAAQPLGISGVRIFLVDLQQHRLNALPGGSGRAPSSLVIDSTLAGRAFQTITVQQAGEHPDGHRLWVPLVDGTERLGVMEVSLAAESGPVEALGDDGTRTLLERCRMLGSFAGLVVAAKSVYSDSFALVQRSREMALQAEMVWAFMAPRTFATSKVLLAAALEPAYEVGGDAFDYSLLGEHLHVSIFDSVGHDLTAGLISSVAMAACRCVRRSGGDLTALATRADQAIADQFGASRFCTALLCDLDTLTGTFTWIPCGHPPPLLIRDSKVIKELLREPRLPLGLTEDRVGPAVTAASPVYTEQLQPRDRLLLYTDGVTDARAADDRMFGLARLADFVIRHSAEGLPAPETLRRLNREIVNYQHERVRDDATVVLLEWMPRRPEAQLTA</sequence>
<proteinExistence type="predicted"/>
<dbReference type="InterPro" id="IPR001932">
    <property type="entry name" value="PPM-type_phosphatase-like_dom"/>
</dbReference>
<comment type="caution">
    <text evidence="3">The sequence shown here is derived from an EMBL/GenBank/DDBJ whole genome shotgun (WGS) entry which is preliminary data.</text>
</comment>
<protein>
    <submittedName>
        <fullName evidence="3">Stage II sporulation protein E</fullName>
    </submittedName>
</protein>
<evidence type="ECO:0000259" key="2">
    <source>
        <dbReference type="SMART" id="SM00331"/>
    </source>
</evidence>
<name>A0A543CJ45_9ACTN</name>
<dbReference type="GO" id="GO:0016791">
    <property type="term" value="F:phosphatase activity"/>
    <property type="evidence" value="ECO:0007669"/>
    <property type="project" value="TreeGrafter"/>
</dbReference>
<evidence type="ECO:0000256" key="1">
    <source>
        <dbReference type="ARBA" id="ARBA00022801"/>
    </source>
</evidence>
<dbReference type="Gene3D" id="3.60.40.10">
    <property type="entry name" value="PPM-type phosphatase domain"/>
    <property type="match status" value="1"/>
</dbReference>
<keyword evidence="4" id="KW-1185">Reference proteome</keyword>
<dbReference type="AlphaFoldDB" id="A0A543CJ45"/>
<keyword evidence="1" id="KW-0378">Hydrolase</keyword>
<dbReference type="PANTHER" id="PTHR43156">
    <property type="entry name" value="STAGE II SPORULATION PROTEIN E-RELATED"/>
    <property type="match status" value="1"/>
</dbReference>
<dbReference type="EMBL" id="VFOZ01000001">
    <property type="protein sequence ID" value="TQL97118.1"/>
    <property type="molecule type" value="Genomic_DNA"/>
</dbReference>
<dbReference type="InterPro" id="IPR052016">
    <property type="entry name" value="Bact_Sigma-Reg"/>
</dbReference>
<organism evidence="3 4">
    <name type="scientific">Actinoallomurus bryophytorum</name>
    <dbReference type="NCBI Taxonomy" id="1490222"/>
    <lineage>
        <taxon>Bacteria</taxon>
        <taxon>Bacillati</taxon>
        <taxon>Actinomycetota</taxon>
        <taxon>Actinomycetes</taxon>
        <taxon>Streptosporangiales</taxon>
        <taxon>Thermomonosporaceae</taxon>
        <taxon>Actinoallomurus</taxon>
    </lineage>
</organism>
<evidence type="ECO:0000313" key="3">
    <source>
        <dbReference type="EMBL" id="TQL97118.1"/>
    </source>
</evidence>
<dbReference type="InterPro" id="IPR036457">
    <property type="entry name" value="PPM-type-like_dom_sf"/>
</dbReference>
<dbReference type="Proteomes" id="UP000316096">
    <property type="component" value="Unassembled WGS sequence"/>
</dbReference>
<dbReference type="Pfam" id="PF07228">
    <property type="entry name" value="SpoIIE"/>
    <property type="match status" value="1"/>
</dbReference>
<evidence type="ECO:0000313" key="4">
    <source>
        <dbReference type="Proteomes" id="UP000316096"/>
    </source>
</evidence>